<keyword evidence="4" id="KW-1185">Reference proteome</keyword>
<evidence type="ECO:0000313" key="3">
    <source>
        <dbReference type="EMBL" id="TWI56979.1"/>
    </source>
</evidence>
<keyword evidence="1" id="KW-0812">Transmembrane</keyword>
<keyword evidence="1" id="KW-1133">Transmembrane helix</keyword>
<dbReference type="OrthoDB" id="2691164at2"/>
<dbReference type="InterPro" id="IPR058620">
    <property type="entry name" value="YtrI_C"/>
</dbReference>
<dbReference type="NCBIfam" id="NF041479">
    <property type="entry name" value="spor_membprot_YtrI"/>
    <property type="match status" value="1"/>
</dbReference>
<sequence length="168" mass="20321">MRIPPYYERPGWQRFFAGVIIGMLIGWFFFIYQYGQVYEGLMLRISKQETVIIDQQTRIDRLVSEQTKLNEENQKKLTIQQIDITYLNDRKLRLNQLTLFELRQQALNELQFLERKDIETVANMKDLMVRTLENKVFHVGEARYQLDVKEIYLFTTLRIHVEIIPFRI</sequence>
<dbReference type="InterPro" id="IPR048198">
    <property type="entry name" value="YtrI"/>
</dbReference>
<evidence type="ECO:0000256" key="1">
    <source>
        <dbReference type="SAM" id="Phobius"/>
    </source>
</evidence>
<feature type="domain" description="Sporulation membrane protein YtrI C-terminal" evidence="2">
    <location>
        <begin position="80"/>
        <end position="163"/>
    </location>
</feature>
<dbReference type="Proteomes" id="UP000315711">
    <property type="component" value="Unassembled WGS sequence"/>
</dbReference>
<evidence type="ECO:0000313" key="4">
    <source>
        <dbReference type="Proteomes" id="UP000315711"/>
    </source>
</evidence>
<gene>
    <name evidence="3" type="ORF">IQ10_01674</name>
</gene>
<reference evidence="3 4" key="1">
    <citation type="journal article" date="2015" name="Stand. Genomic Sci.">
        <title>Genomic Encyclopedia of Bacterial and Archaeal Type Strains, Phase III: the genomes of soil and plant-associated and newly described type strains.</title>
        <authorList>
            <person name="Whitman W.B."/>
            <person name="Woyke T."/>
            <person name="Klenk H.P."/>
            <person name="Zhou Y."/>
            <person name="Lilburn T.G."/>
            <person name="Beck B.J."/>
            <person name="De Vos P."/>
            <person name="Vandamme P."/>
            <person name="Eisen J.A."/>
            <person name="Garrity G."/>
            <person name="Hugenholtz P."/>
            <person name="Kyrpides N.C."/>
        </authorList>
    </citation>
    <scope>NUCLEOTIDE SEQUENCE [LARGE SCALE GENOMIC DNA]</scope>
    <source>
        <strain evidence="3 4">CGMCC 1.10116</strain>
    </source>
</reference>
<dbReference type="AlphaFoldDB" id="A0A562QJR7"/>
<dbReference type="EMBL" id="VLKZ01000004">
    <property type="protein sequence ID" value="TWI56979.1"/>
    <property type="molecule type" value="Genomic_DNA"/>
</dbReference>
<evidence type="ECO:0000259" key="2">
    <source>
        <dbReference type="Pfam" id="PF26347"/>
    </source>
</evidence>
<comment type="caution">
    <text evidence="3">The sequence shown here is derived from an EMBL/GenBank/DDBJ whole genome shotgun (WGS) entry which is preliminary data.</text>
</comment>
<proteinExistence type="predicted"/>
<protein>
    <recommendedName>
        <fullName evidence="2">Sporulation membrane protein YtrI C-terminal domain-containing protein</fullName>
    </recommendedName>
</protein>
<dbReference type="Pfam" id="PF26347">
    <property type="entry name" value="YtrI_sporulation"/>
    <property type="match status" value="1"/>
</dbReference>
<feature type="transmembrane region" description="Helical" evidence="1">
    <location>
        <begin position="12"/>
        <end position="32"/>
    </location>
</feature>
<name>A0A562QJR7_9BACI</name>
<organism evidence="3 4">
    <name type="scientific">Halalkalibacter nanhaiisediminis</name>
    <dbReference type="NCBI Taxonomy" id="688079"/>
    <lineage>
        <taxon>Bacteria</taxon>
        <taxon>Bacillati</taxon>
        <taxon>Bacillota</taxon>
        <taxon>Bacilli</taxon>
        <taxon>Bacillales</taxon>
        <taxon>Bacillaceae</taxon>
        <taxon>Halalkalibacter</taxon>
    </lineage>
</organism>
<accession>A0A562QJR7</accession>
<dbReference type="RefSeq" id="WP_144450007.1">
    <property type="nucleotide sequence ID" value="NZ_VLKZ01000004.1"/>
</dbReference>
<keyword evidence="1" id="KW-0472">Membrane</keyword>